<reference evidence="3" key="1">
    <citation type="submission" date="2024-06" db="EMBL/GenBank/DDBJ databases">
        <title>Multi-omics analyses provide insights into the biosynthesis of the anticancer antibiotic pleurotin in Hohenbuehelia grisea.</title>
        <authorList>
            <person name="Weaver J.A."/>
            <person name="Alberti F."/>
        </authorList>
    </citation>
    <scope>NUCLEOTIDE SEQUENCE [LARGE SCALE GENOMIC DNA]</scope>
    <source>
        <strain evidence="3">T-177</strain>
    </source>
</reference>
<feature type="compositionally biased region" description="Polar residues" evidence="1">
    <location>
        <begin position="116"/>
        <end position="126"/>
    </location>
</feature>
<proteinExistence type="predicted"/>
<sequence length="292" mass="30693">MAPGIPAKHIKIKVPRHNSQRLGAKLTASVKAAADDEGDLVQTYQPNIDSNMAQAIENASDWNSLLLTARAERGPQWDVGTQQFHVEEFSELYYDSTSLQEAVRKQDEEENGVPESKSSGMDRQTPQPGPGHHGQREFTPHHLPLDPNVTPQHMRHGTPGNFGYGAGGGMGNSPLRGPFPGGGPGMGGNMGMPGMAMGGGGMGGGGMGGGMGSAPGSVGQFSPMPANQFYPGHEGGSPMRMGMDPGHGRHPMMHGGMVGGMGGMPGGHGMQAMNISPDIRQRMVRMDEFSMN</sequence>
<evidence type="ECO:0000256" key="1">
    <source>
        <dbReference type="SAM" id="MobiDB-lite"/>
    </source>
</evidence>
<dbReference type="Proteomes" id="UP001556367">
    <property type="component" value="Unassembled WGS sequence"/>
</dbReference>
<feature type="compositionally biased region" description="Basic and acidic residues" evidence="1">
    <location>
        <begin position="134"/>
        <end position="144"/>
    </location>
</feature>
<dbReference type="EMBL" id="JASNQZ010000007">
    <property type="protein sequence ID" value="KAL0955087.1"/>
    <property type="molecule type" value="Genomic_DNA"/>
</dbReference>
<evidence type="ECO:0000313" key="2">
    <source>
        <dbReference type="EMBL" id="KAL0955087.1"/>
    </source>
</evidence>
<evidence type="ECO:0000313" key="3">
    <source>
        <dbReference type="Proteomes" id="UP001556367"/>
    </source>
</evidence>
<gene>
    <name evidence="2" type="ORF">HGRIS_004006</name>
</gene>
<comment type="caution">
    <text evidence="2">The sequence shown here is derived from an EMBL/GenBank/DDBJ whole genome shotgun (WGS) entry which is preliminary data.</text>
</comment>
<feature type="region of interest" description="Disordered" evidence="1">
    <location>
        <begin position="102"/>
        <end position="162"/>
    </location>
</feature>
<protein>
    <submittedName>
        <fullName evidence="2">Uncharacterized protein</fullName>
    </submittedName>
</protein>
<accession>A0ABR3JHT4</accession>
<name>A0ABR3JHT4_9AGAR</name>
<organism evidence="2 3">
    <name type="scientific">Hohenbuehelia grisea</name>
    <dbReference type="NCBI Taxonomy" id="104357"/>
    <lineage>
        <taxon>Eukaryota</taxon>
        <taxon>Fungi</taxon>
        <taxon>Dikarya</taxon>
        <taxon>Basidiomycota</taxon>
        <taxon>Agaricomycotina</taxon>
        <taxon>Agaricomycetes</taxon>
        <taxon>Agaricomycetidae</taxon>
        <taxon>Agaricales</taxon>
        <taxon>Pleurotineae</taxon>
        <taxon>Pleurotaceae</taxon>
        <taxon>Hohenbuehelia</taxon>
    </lineage>
</organism>
<keyword evidence="3" id="KW-1185">Reference proteome</keyword>